<gene>
    <name evidence="4" type="ORF">GJU95_09070</name>
    <name evidence="3" type="ORF">NSA17_09945</name>
</gene>
<feature type="transmembrane region" description="Helical" evidence="2">
    <location>
        <begin position="12"/>
        <end position="28"/>
    </location>
</feature>
<protein>
    <recommendedName>
        <fullName evidence="6">Lj965 prophage protein</fullName>
    </recommendedName>
</protein>
<evidence type="ECO:0000313" key="5">
    <source>
        <dbReference type="Proteomes" id="UP000488295"/>
    </source>
</evidence>
<dbReference type="RefSeq" id="WP_011161512.1">
    <property type="nucleotide sequence ID" value="NZ_CP049765.1"/>
</dbReference>
<dbReference type="EMBL" id="JANKAU010000024">
    <property type="protein sequence ID" value="MCR1915715.1"/>
    <property type="molecule type" value="Genomic_DNA"/>
</dbReference>
<evidence type="ECO:0000256" key="1">
    <source>
        <dbReference type="SAM" id="Coils"/>
    </source>
</evidence>
<evidence type="ECO:0000313" key="3">
    <source>
        <dbReference type="EMBL" id="MCR1915715.1"/>
    </source>
</evidence>
<dbReference type="EMBL" id="WKKC01000030">
    <property type="protein sequence ID" value="MTE03910.1"/>
    <property type="molecule type" value="Genomic_DNA"/>
</dbReference>
<reference evidence="4 5" key="1">
    <citation type="submission" date="2019-11" db="EMBL/GenBank/DDBJ databases">
        <title>Gastrointestinal microbiota of Peromyscus leucopus.</title>
        <authorList>
            <person name="Milovic A."/>
            <person name="Bassam K."/>
            <person name="Barbour A.G."/>
        </authorList>
    </citation>
    <scope>NUCLEOTIDE SEQUENCE [LARGE SCALE GENOMIC DNA]</scope>
    <source>
        <strain evidence="4 5">LL8</strain>
    </source>
</reference>
<proteinExistence type="predicted"/>
<accession>A0A9X8YTV9</accession>
<evidence type="ECO:0008006" key="6">
    <source>
        <dbReference type="Google" id="ProtNLM"/>
    </source>
</evidence>
<dbReference type="Proteomes" id="UP000488295">
    <property type="component" value="Unassembled WGS sequence"/>
</dbReference>
<organism evidence="4 5">
    <name type="scientific">Lactobacillus johnsonii</name>
    <dbReference type="NCBI Taxonomy" id="33959"/>
    <lineage>
        <taxon>Bacteria</taxon>
        <taxon>Bacillati</taxon>
        <taxon>Bacillota</taxon>
        <taxon>Bacilli</taxon>
        <taxon>Lactobacillales</taxon>
        <taxon>Lactobacillaceae</taxon>
        <taxon>Lactobacillus</taxon>
    </lineage>
</organism>
<sequence length="85" mass="10308">MQEWIDFVQKIAFLISSIVGLLTIFNTLKQTDYSNAKEKKEELKEDVELYRKRWLQAEEAYDKLLKDNERLKRQVTRLESRKNNE</sequence>
<name>A0A9X8YTV9_LACJH</name>
<keyword evidence="2" id="KW-1133">Transmembrane helix</keyword>
<reference evidence="3" key="2">
    <citation type="submission" date="2022-07" db="EMBL/GenBank/DDBJ databases">
        <title>Enhanced cultured diversity of the mouse gut microbiota enables custom-made synthetic communities.</title>
        <authorList>
            <person name="Afrizal A."/>
        </authorList>
    </citation>
    <scope>NUCLEOTIDE SEQUENCE</scope>
    <source>
        <strain evidence="3">DSM 100219</strain>
    </source>
</reference>
<keyword evidence="2" id="KW-0472">Membrane</keyword>
<keyword evidence="1" id="KW-0175">Coiled coil</keyword>
<feature type="coiled-coil region" evidence="1">
    <location>
        <begin position="26"/>
        <end position="81"/>
    </location>
</feature>
<dbReference type="Proteomes" id="UP001206357">
    <property type="component" value="Unassembled WGS sequence"/>
</dbReference>
<dbReference type="AlphaFoldDB" id="A0A9X8YTV9"/>
<comment type="caution">
    <text evidence="4">The sequence shown here is derived from an EMBL/GenBank/DDBJ whole genome shotgun (WGS) entry which is preliminary data.</text>
</comment>
<keyword evidence="2" id="KW-0812">Transmembrane</keyword>
<evidence type="ECO:0000313" key="4">
    <source>
        <dbReference type="EMBL" id="MTE03910.1"/>
    </source>
</evidence>
<evidence type="ECO:0000256" key="2">
    <source>
        <dbReference type="SAM" id="Phobius"/>
    </source>
</evidence>